<gene>
    <name evidence="1" type="ORF">M6B38_112900</name>
    <name evidence="2" type="ORF">M6B38_328140</name>
</gene>
<evidence type="ECO:0000313" key="1">
    <source>
        <dbReference type="EMBL" id="KAJ6793305.1"/>
    </source>
</evidence>
<organism evidence="2 3">
    <name type="scientific">Iris pallida</name>
    <name type="common">Sweet iris</name>
    <dbReference type="NCBI Taxonomy" id="29817"/>
    <lineage>
        <taxon>Eukaryota</taxon>
        <taxon>Viridiplantae</taxon>
        <taxon>Streptophyta</taxon>
        <taxon>Embryophyta</taxon>
        <taxon>Tracheophyta</taxon>
        <taxon>Spermatophyta</taxon>
        <taxon>Magnoliopsida</taxon>
        <taxon>Liliopsida</taxon>
        <taxon>Asparagales</taxon>
        <taxon>Iridaceae</taxon>
        <taxon>Iridoideae</taxon>
        <taxon>Irideae</taxon>
        <taxon>Iris</taxon>
    </lineage>
</organism>
<reference evidence="2" key="1">
    <citation type="journal article" date="2023" name="GigaByte">
        <title>Genome assembly of the bearded iris, Iris pallida Lam.</title>
        <authorList>
            <person name="Bruccoleri R.E."/>
            <person name="Oakeley E.J."/>
            <person name="Faust A.M.E."/>
            <person name="Altorfer M."/>
            <person name="Dessus-Babus S."/>
            <person name="Burckhardt D."/>
            <person name="Oertli M."/>
            <person name="Naumann U."/>
            <person name="Petersen F."/>
            <person name="Wong J."/>
        </authorList>
    </citation>
    <scope>NUCLEOTIDE SEQUENCE</scope>
    <source>
        <strain evidence="2">GSM-AAB239-AS_SAM_17_03QT</strain>
    </source>
</reference>
<dbReference type="EMBL" id="JANAVB010043123">
    <property type="protein sequence ID" value="KAJ6793305.1"/>
    <property type="molecule type" value="Genomic_DNA"/>
</dbReference>
<proteinExistence type="predicted"/>
<evidence type="ECO:0000313" key="3">
    <source>
        <dbReference type="Proteomes" id="UP001140949"/>
    </source>
</evidence>
<dbReference type="AlphaFoldDB" id="A0AAX6H6J5"/>
<name>A0AAX6H6J5_IRIPA</name>
<sequence>MPKCSGEFGFFLFLFFSDGDGGGRIGGGSGFGVRRGRGAGNGLLWPELFSSSGVVVVFLWWRWWVLTSAGVLLMVTGAATIHDGGRGVGHGVGDDDVCRWMVVGFCGGPIGVAGEQGYGGTGGSSAGEWRRCGMVGLWRCCH</sequence>
<dbReference type="EMBL" id="JANAVB010012198">
    <property type="protein sequence ID" value="KAJ6836354.1"/>
    <property type="molecule type" value="Genomic_DNA"/>
</dbReference>
<evidence type="ECO:0000313" key="2">
    <source>
        <dbReference type="EMBL" id="KAJ6836354.1"/>
    </source>
</evidence>
<dbReference type="Proteomes" id="UP001140949">
    <property type="component" value="Unassembled WGS sequence"/>
</dbReference>
<protein>
    <submittedName>
        <fullName evidence="2">Extensin</fullName>
    </submittedName>
</protein>
<accession>A0AAX6H6J5</accession>
<comment type="caution">
    <text evidence="2">The sequence shown here is derived from an EMBL/GenBank/DDBJ whole genome shotgun (WGS) entry which is preliminary data.</text>
</comment>
<reference evidence="2" key="2">
    <citation type="submission" date="2023-04" db="EMBL/GenBank/DDBJ databases">
        <authorList>
            <person name="Bruccoleri R.E."/>
            <person name="Oakeley E.J."/>
            <person name="Faust A.-M."/>
            <person name="Dessus-Babus S."/>
            <person name="Altorfer M."/>
            <person name="Burckhardt D."/>
            <person name="Oertli M."/>
            <person name="Naumann U."/>
            <person name="Petersen F."/>
            <person name="Wong J."/>
        </authorList>
    </citation>
    <scope>NUCLEOTIDE SEQUENCE</scope>
    <source>
        <strain evidence="2">GSM-AAB239-AS_SAM_17_03QT</strain>
        <tissue evidence="2">Leaf</tissue>
    </source>
</reference>
<keyword evidence="3" id="KW-1185">Reference proteome</keyword>